<evidence type="ECO:0000256" key="1">
    <source>
        <dbReference type="SAM" id="Phobius"/>
    </source>
</evidence>
<dbReference type="PANTHER" id="PTHR23120">
    <property type="entry name" value="MAESTRO-RELATED HEAT DOMAIN-CONTAINING"/>
    <property type="match status" value="1"/>
</dbReference>
<dbReference type="AlphaFoldDB" id="A0A5C7HQF3"/>
<dbReference type="PANTHER" id="PTHR23120:SF0">
    <property type="entry name" value="MAESTRO HEAT-LIKE REPEAT FAMILY MEMBER 1"/>
    <property type="match status" value="1"/>
</dbReference>
<feature type="transmembrane region" description="Helical" evidence="1">
    <location>
        <begin position="189"/>
        <end position="209"/>
    </location>
</feature>
<keyword evidence="1" id="KW-1133">Transmembrane helix</keyword>
<dbReference type="OrthoDB" id="1691222at2759"/>
<evidence type="ECO:0000313" key="2">
    <source>
        <dbReference type="EMBL" id="TXG58995.1"/>
    </source>
</evidence>
<dbReference type="InterPro" id="IPR045206">
    <property type="entry name" value="Maestro_heat-like_prot"/>
</dbReference>
<name>A0A5C7HQF3_9ROSI</name>
<accession>A0A5C7HQF3</accession>
<dbReference type="EMBL" id="VAHF01000007">
    <property type="protein sequence ID" value="TXG58995.1"/>
    <property type="molecule type" value="Genomic_DNA"/>
</dbReference>
<feature type="transmembrane region" description="Helical" evidence="1">
    <location>
        <begin position="221"/>
        <end position="239"/>
    </location>
</feature>
<protein>
    <submittedName>
        <fullName evidence="2">Uncharacterized protein</fullName>
    </submittedName>
</protein>
<reference evidence="3" key="1">
    <citation type="journal article" date="2019" name="Gigascience">
        <title>De novo genome assembly of the endangered Acer yangbiense, a plant species with extremely small populations endemic to Yunnan Province, China.</title>
        <authorList>
            <person name="Yang J."/>
            <person name="Wariss H.M."/>
            <person name="Tao L."/>
            <person name="Zhang R."/>
            <person name="Yun Q."/>
            <person name="Hollingsworth P."/>
            <person name="Dao Z."/>
            <person name="Luo G."/>
            <person name="Guo H."/>
            <person name="Ma Y."/>
            <person name="Sun W."/>
        </authorList>
    </citation>
    <scope>NUCLEOTIDE SEQUENCE [LARGE SCALE GENOMIC DNA]</scope>
    <source>
        <strain evidence="3">cv. Malutang</strain>
    </source>
</reference>
<dbReference type="Proteomes" id="UP000323000">
    <property type="component" value="Chromosome 7"/>
</dbReference>
<comment type="caution">
    <text evidence="2">The sequence shown here is derived from an EMBL/GenBank/DDBJ whole genome shotgun (WGS) entry which is preliminary data.</text>
</comment>
<dbReference type="GO" id="GO:0005737">
    <property type="term" value="C:cytoplasm"/>
    <property type="evidence" value="ECO:0007669"/>
    <property type="project" value="TreeGrafter"/>
</dbReference>
<keyword evidence="3" id="KW-1185">Reference proteome</keyword>
<evidence type="ECO:0000313" key="3">
    <source>
        <dbReference type="Proteomes" id="UP000323000"/>
    </source>
</evidence>
<organism evidence="2 3">
    <name type="scientific">Acer yangbiense</name>
    <dbReference type="NCBI Taxonomy" id="1000413"/>
    <lineage>
        <taxon>Eukaryota</taxon>
        <taxon>Viridiplantae</taxon>
        <taxon>Streptophyta</taxon>
        <taxon>Embryophyta</taxon>
        <taxon>Tracheophyta</taxon>
        <taxon>Spermatophyta</taxon>
        <taxon>Magnoliopsida</taxon>
        <taxon>eudicotyledons</taxon>
        <taxon>Gunneridae</taxon>
        <taxon>Pentapetalae</taxon>
        <taxon>rosids</taxon>
        <taxon>malvids</taxon>
        <taxon>Sapindales</taxon>
        <taxon>Sapindaceae</taxon>
        <taxon>Hippocastanoideae</taxon>
        <taxon>Acereae</taxon>
        <taxon>Acer</taxon>
    </lineage>
</organism>
<keyword evidence="1" id="KW-0472">Membrane</keyword>
<sequence length="286" mass="32025">MSSRRPRSLAVFKLLENVCSVLGTWLGIFQVTAFGVRALDSGYNYTSYIDPALMANLAKIATAEVISSKELNADWQRAAAGLLVSIGSHLPDLVSLLPLPHLYLYYNKFKHDSRSYALLSTAIFRVLLFRNLHLQYDGRNISLFSGPNSALPAMVQTLADFASADVHSSTKGCTVMSSTNTWKCARCTLANICKWSFLNSAFGLLFRVWATSRDLKDKRHMYTLMAIYITFNGVCSLYICLDEWLWLHLFALRKSTVEALGQKVGLITRTQLRSALPRLVPTILEL</sequence>
<gene>
    <name evidence="2" type="ORF">EZV62_016824</name>
</gene>
<keyword evidence="1" id="KW-0812">Transmembrane</keyword>
<proteinExistence type="predicted"/>